<dbReference type="RefSeq" id="WP_013927385.1">
    <property type="nucleotide sequence ID" value="NC_015703.1"/>
</dbReference>
<dbReference type="PANTHER" id="PTHR30441:SF8">
    <property type="entry name" value="DUF748 DOMAIN-CONTAINING PROTEIN"/>
    <property type="match status" value="1"/>
</dbReference>
<keyword evidence="1" id="KW-1133">Transmembrane helix</keyword>
<dbReference type="GO" id="GO:0090313">
    <property type="term" value="P:regulation of protein targeting to membrane"/>
    <property type="evidence" value="ECO:0007669"/>
    <property type="project" value="TreeGrafter"/>
</dbReference>
<keyword evidence="3" id="KW-1185">Reference proteome</keyword>
<evidence type="ECO:0000313" key="3">
    <source>
        <dbReference type="Proteomes" id="UP000000493"/>
    </source>
</evidence>
<reference evidence="2 3" key="2">
    <citation type="journal article" date="2012" name="Stand. Genomic Sci.">
        <title>Complete genome sequence of the aquatic bacterium Runella slithyformis type strain (LSU 4(T)).</title>
        <authorList>
            <person name="Copeland A."/>
            <person name="Zhang X."/>
            <person name="Misra M."/>
            <person name="Lapidus A."/>
            <person name="Nolan M."/>
            <person name="Lucas S."/>
            <person name="Deshpande S."/>
            <person name="Cheng J.F."/>
            <person name="Tapia R."/>
            <person name="Goodwin L.A."/>
            <person name="Pitluck S."/>
            <person name="Liolios K."/>
            <person name="Pagani I."/>
            <person name="Ivanova N."/>
            <person name="Mikhailova N."/>
            <person name="Pati A."/>
            <person name="Chen A."/>
            <person name="Palaniappan K."/>
            <person name="Land M."/>
            <person name="Hauser L."/>
            <person name="Pan C."/>
            <person name="Jeffries C.D."/>
            <person name="Detter J.C."/>
            <person name="Brambilla E.M."/>
            <person name="Rohde M."/>
            <person name="Djao O.D."/>
            <person name="Goker M."/>
            <person name="Sikorski J."/>
            <person name="Tindall B.J."/>
            <person name="Woyke T."/>
            <person name="Bristow J."/>
            <person name="Eisen J.A."/>
            <person name="Markowitz V."/>
            <person name="Hugenholtz P."/>
            <person name="Kyrpides N.C."/>
            <person name="Klenk H.P."/>
            <person name="Mavromatis K."/>
        </authorList>
    </citation>
    <scope>NUCLEOTIDE SEQUENCE [LARGE SCALE GENOMIC DNA]</scope>
    <source>
        <strain evidence="3">ATCC 29530 / DSM 19594 / LMG 11500 / NCIMB 11436 / LSU 4</strain>
    </source>
</reference>
<keyword evidence="1" id="KW-0812">Transmembrane</keyword>
<feature type="transmembrane region" description="Helical" evidence="1">
    <location>
        <begin position="9"/>
        <end position="29"/>
    </location>
</feature>
<proteinExistence type="predicted"/>
<evidence type="ECO:0008006" key="4">
    <source>
        <dbReference type="Google" id="ProtNLM"/>
    </source>
</evidence>
<organism evidence="2 3">
    <name type="scientific">Runella slithyformis (strain ATCC 29530 / DSM 19594 / LMG 11500 / NCIMB 11436 / LSU 4)</name>
    <dbReference type="NCBI Taxonomy" id="761193"/>
    <lineage>
        <taxon>Bacteria</taxon>
        <taxon>Pseudomonadati</taxon>
        <taxon>Bacteroidota</taxon>
        <taxon>Cytophagia</taxon>
        <taxon>Cytophagales</taxon>
        <taxon>Spirosomataceae</taxon>
        <taxon>Runella</taxon>
    </lineage>
</organism>
<keyword evidence="1" id="KW-0472">Membrane</keyword>
<reference evidence="3" key="1">
    <citation type="submission" date="2011-06" db="EMBL/GenBank/DDBJ databases">
        <title>The complete genome of chromosome of Runella slithyformis DSM 19594.</title>
        <authorList>
            <consortium name="US DOE Joint Genome Institute (JGI-PGF)"/>
            <person name="Lucas S."/>
            <person name="Han J."/>
            <person name="Lapidus A."/>
            <person name="Bruce D."/>
            <person name="Goodwin L."/>
            <person name="Pitluck S."/>
            <person name="Peters L."/>
            <person name="Kyrpides N."/>
            <person name="Mavromatis K."/>
            <person name="Ivanova N."/>
            <person name="Ovchinnikova G."/>
            <person name="Zhang X."/>
            <person name="Misra M."/>
            <person name="Detter J.C."/>
            <person name="Tapia R."/>
            <person name="Han C."/>
            <person name="Land M."/>
            <person name="Hauser L."/>
            <person name="Markowitz V."/>
            <person name="Cheng J.-F."/>
            <person name="Hugenholtz P."/>
            <person name="Woyke T."/>
            <person name="Wu D."/>
            <person name="Tindall B."/>
            <person name="Faehrich R."/>
            <person name="Brambilla E."/>
            <person name="Klenk H.-P."/>
            <person name="Eisen J.A."/>
        </authorList>
    </citation>
    <scope>NUCLEOTIDE SEQUENCE [LARGE SCALE GENOMIC DNA]</scope>
    <source>
        <strain evidence="3">ATCC 29530 / DSM 19594 / LMG 11500 / NCIMB 11436 / LSU 4</strain>
    </source>
</reference>
<dbReference type="EMBL" id="CP002859">
    <property type="protein sequence ID" value="AEI48070.1"/>
    <property type="molecule type" value="Genomic_DNA"/>
</dbReference>
<dbReference type="PANTHER" id="PTHR30441">
    <property type="entry name" value="DUF748 DOMAIN-CONTAINING PROTEIN"/>
    <property type="match status" value="1"/>
</dbReference>
<evidence type="ECO:0000313" key="2">
    <source>
        <dbReference type="EMBL" id="AEI48070.1"/>
    </source>
</evidence>
<gene>
    <name evidence="2" type="ordered locus">Runsl_1645</name>
</gene>
<dbReference type="Proteomes" id="UP000000493">
    <property type="component" value="Chromosome"/>
</dbReference>
<sequence length="819" mass="93621">MWFSKIINITLYLFGALAVLMGGVLIWAYQYRDEAFQYILKQANDNINGQLTAGDFGFTPFANGIGVSFSLFDVHLQDTAYARHRTELLSLRQLTVQIDAKSLFKKEFQVKSVRLKEGKIAVFVDKDGYTNLSIFQAQDTLPGKRKKRDPAALNKLLGNLKNVNLTNVGFTLENSRKNQRIALKAEDLTNDIYLRDTLWEMELKGRVFFDGLAFNKKRGAFLHHKPAELDMNMTFSAQTSFLRVFPSKVKVYEDTFELKGSFDLAPKGHARLEIRTDTIHAARALTIIPKRLADTISRFRILPVVTATVRMDVPLFQQTEPTVLIDFQTQAFNYESPIGPLLNVMARGHFTNQANPALPAGNPNSRLLAEHVKGAFYGTVPLNTFFTVTNFDDPFLSMEGNFKADLPKLNTLFDENHFALNAGKATVSYCYTGRMNPIFNEKTNGLNGKLDGHAKLENAAFSYIPQKMNFNRLYSSIRFNEKTVDVSYLHFNHRRNKIRISGKVTGLLPYAFNSSEKVDAYIAVYTPDLGLDWIREYHKPYSLKNDKFFTKLIAKIASQLELKAVLMATKVHYRKFEAANVKGRVYFSEKTVKCENVRMQAFGGNFLVTGGIEHFDQPMHRLYAKGKVDHADVQKVFYAFENFGQTTISDRNLSGEISTDFSYSSQLTSAFKFVPTSMKGRLAFVLTNGELNHFEPIKRIQRIFFRRRDFDNVRFENIKNQFVLQGEELNMEQMKVASSVLTFFVGGTYSFRDKTDLLVQVPLSNLKRDVNDTVTHTLDGNNLVIRALDENGEMKLKYQLDWRKKMRRGHRSDSVLFNR</sequence>
<dbReference type="KEGG" id="rsi:Runsl_1645"/>
<dbReference type="InterPro" id="IPR052894">
    <property type="entry name" value="AsmA-related"/>
</dbReference>
<name>A0A7U3ZJ36_RUNSL</name>
<dbReference type="GO" id="GO:0005886">
    <property type="term" value="C:plasma membrane"/>
    <property type="evidence" value="ECO:0007669"/>
    <property type="project" value="TreeGrafter"/>
</dbReference>
<protein>
    <recommendedName>
        <fullName evidence="4">AsmA-like C-terminal domain-containing protein</fullName>
    </recommendedName>
</protein>
<dbReference type="AlphaFoldDB" id="A0A7U3ZJ36"/>
<accession>A0A7U3ZJ36</accession>
<evidence type="ECO:0000256" key="1">
    <source>
        <dbReference type="SAM" id="Phobius"/>
    </source>
</evidence>